<dbReference type="PANTHER" id="PTHR33602">
    <property type="entry name" value="REGULATORY PROTEIN RECX FAMILY PROTEIN"/>
    <property type="match status" value="1"/>
</dbReference>
<protein>
    <recommendedName>
        <fullName evidence="3">Regulatory protein RecX</fullName>
    </recommendedName>
</protein>
<dbReference type="InterPro" id="IPR003783">
    <property type="entry name" value="Regulatory_RecX"/>
</dbReference>
<accession>A0A381PPC3</accession>
<dbReference type="InterPro" id="IPR053926">
    <property type="entry name" value="RecX_HTH_1st"/>
</dbReference>
<dbReference type="EMBL" id="UINC01001046">
    <property type="protein sequence ID" value="SUZ68885.1"/>
    <property type="molecule type" value="Genomic_DNA"/>
</dbReference>
<dbReference type="AlphaFoldDB" id="A0A381PPC3"/>
<name>A0A381PPC3_9ZZZZ</name>
<reference evidence="7" key="1">
    <citation type="submission" date="2018-05" db="EMBL/GenBank/DDBJ databases">
        <authorList>
            <person name="Lanie J.A."/>
            <person name="Ng W.-L."/>
            <person name="Kazmierczak K.M."/>
            <person name="Andrzejewski T.M."/>
            <person name="Davidsen T.M."/>
            <person name="Wayne K.J."/>
            <person name="Tettelin H."/>
            <person name="Glass J.I."/>
            <person name="Rusch D."/>
            <person name="Podicherti R."/>
            <person name="Tsui H.-C.T."/>
            <person name="Winkler M.E."/>
        </authorList>
    </citation>
    <scope>NUCLEOTIDE SEQUENCE</scope>
</reference>
<evidence type="ECO:0000256" key="1">
    <source>
        <dbReference type="ARBA" id="ARBA00004496"/>
    </source>
</evidence>
<gene>
    <name evidence="7" type="ORF">METZ01_LOCUS21739</name>
</gene>
<dbReference type="Pfam" id="PF02631">
    <property type="entry name" value="RecX_HTH2"/>
    <property type="match status" value="1"/>
</dbReference>
<proteinExistence type="inferred from homology"/>
<dbReference type="PANTHER" id="PTHR33602:SF1">
    <property type="entry name" value="REGULATORY PROTEIN RECX FAMILY PROTEIN"/>
    <property type="match status" value="1"/>
</dbReference>
<evidence type="ECO:0000256" key="3">
    <source>
        <dbReference type="ARBA" id="ARBA00018111"/>
    </source>
</evidence>
<evidence type="ECO:0000259" key="5">
    <source>
        <dbReference type="Pfam" id="PF02631"/>
    </source>
</evidence>
<dbReference type="HAMAP" id="MF_01114">
    <property type="entry name" value="RecX"/>
    <property type="match status" value="1"/>
</dbReference>
<dbReference type="Gene3D" id="1.10.10.10">
    <property type="entry name" value="Winged helix-like DNA-binding domain superfamily/Winged helix DNA-binding domain"/>
    <property type="match status" value="2"/>
</dbReference>
<feature type="domain" description="RecX first three-helical" evidence="6">
    <location>
        <begin position="68"/>
        <end position="105"/>
    </location>
</feature>
<evidence type="ECO:0000313" key="7">
    <source>
        <dbReference type="EMBL" id="SUZ68885.1"/>
    </source>
</evidence>
<sequence>MKVLRIQLMPRKKNRVLVHLDGLQDLEDIEPLEIALDVAERSGIHVGDSLTAKDLAQLQEDDTKWRTRQAALHLLSYRPRAEQELRVRLRSKGFPHASVEWCLRHLEEQGLIDDHNFASAFVRSRIRLRPRGRFRLSQELREKGVTAEVAEQAIDQAFNNEETSEQDLARAAARGWLARQGSTLTESLAGTDGSAERERARRRLHAFLSRRGFGSDVIREGLEEAETGAREAVGL</sequence>
<evidence type="ECO:0000256" key="2">
    <source>
        <dbReference type="ARBA" id="ARBA00009695"/>
    </source>
</evidence>
<comment type="similarity">
    <text evidence="2">Belongs to the RecX family.</text>
</comment>
<evidence type="ECO:0000256" key="4">
    <source>
        <dbReference type="ARBA" id="ARBA00022490"/>
    </source>
</evidence>
<dbReference type="InterPro" id="IPR036388">
    <property type="entry name" value="WH-like_DNA-bd_sf"/>
</dbReference>
<comment type="subcellular location">
    <subcellularLocation>
        <location evidence="1">Cytoplasm</location>
    </subcellularLocation>
</comment>
<organism evidence="7">
    <name type="scientific">marine metagenome</name>
    <dbReference type="NCBI Taxonomy" id="408172"/>
    <lineage>
        <taxon>unclassified sequences</taxon>
        <taxon>metagenomes</taxon>
        <taxon>ecological metagenomes</taxon>
    </lineage>
</organism>
<keyword evidence="4" id="KW-0963">Cytoplasm</keyword>
<dbReference type="Pfam" id="PF21982">
    <property type="entry name" value="RecX_HTH1"/>
    <property type="match status" value="1"/>
</dbReference>
<dbReference type="GO" id="GO:0006282">
    <property type="term" value="P:regulation of DNA repair"/>
    <property type="evidence" value="ECO:0007669"/>
    <property type="project" value="InterPro"/>
</dbReference>
<dbReference type="GO" id="GO:0005737">
    <property type="term" value="C:cytoplasm"/>
    <property type="evidence" value="ECO:0007669"/>
    <property type="project" value="UniProtKB-SubCell"/>
</dbReference>
<feature type="domain" description="RecX second three-helical" evidence="5">
    <location>
        <begin position="113"/>
        <end position="154"/>
    </location>
</feature>
<evidence type="ECO:0000259" key="6">
    <source>
        <dbReference type="Pfam" id="PF21982"/>
    </source>
</evidence>
<dbReference type="InterPro" id="IPR053924">
    <property type="entry name" value="RecX_HTH_2nd"/>
</dbReference>